<name>A0A926JDU2_9RHOB</name>
<dbReference type="EMBL" id="JACOQL010000009">
    <property type="protein sequence ID" value="MBC9248575.1"/>
    <property type="molecule type" value="Genomic_DNA"/>
</dbReference>
<dbReference type="RefSeq" id="WP_187795036.1">
    <property type="nucleotide sequence ID" value="NZ_JACOQL010000009.1"/>
</dbReference>
<evidence type="ECO:0000313" key="1">
    <source>
        <dbReference type="EMBL" id="MBC9248575.1"/>
    </source>
</evidence>
<sequence>MDPSLLTFAVMIFPQVCDWYLQWRERRHGFYTTWEIDLLSIAAAFCREETGWLRQTLSMAGSLKEIED</sequence>
<organism evidence="1 2">
    <name type="scientific">Paracoccus amoyensis</name>
    <dbReference type="NCBI Taxonomy" id="2760093"/>
    <lineage>
        <taxon>Bacteria</taxon>
        <taxon>Pseudomonadati</taxon>
        <taxon>Pseudomonadota</taxon>
        <taxon>Alphaproteobacteria</taxon>
        <taxon>Rhodobacterales</taxon>
        <taxon>Paracoccaceae</taxon>
        <taxon>Paracoccus</taxon>
    </lineage>
</organism>
<accession>A0A926JDU2</accession>
<comment type="caution">
    <text evidence="1">The sequence shown here is derived from an EMBL/GenBank/DDBJ whole genome shotgun (WGS) entry which is preliminary data.</text>
</comment>
<gene>
    <name evidence="1" type="ORF">H4P12_18090</name>
</gene>
<reference evidence="1" key="1">
    <citation type="submission" date="2020-08" db="EMBL/GenBank/DDBJ databases">
        <title>Paracoccus amoyensis sp. nov., isolated from the surface seawater at coast of Xiamen, Fujian.</title>
        <authorList>
            <person name="Lyu L."/>
        </authorList>
    </citation>
    <scope>NUCLEOTIDE SEQUENCE</scope>
    <source>
        <strain evidence="1">11-3</strain>
    </source>
</reference>
<proteinExistence type="predicted"/>
<protein>
    <submittedName>
        <fullName evidence="1">Uncharacterized protein</fullName>
    </submittedName>
</protein>
<dbReference type="AlphaFoldDB" id="A0A926JDU2"/>
<evidence type="ECO:0000313" key="2">
    <source>
        <dbReference type="Proteomes" id="UP000608594"/>
    </source>
</evidence>
<dbReference type="Proteomes" id="UP000608594">
    <property type="component" value="Unassembled WGS sequence"/>
</dbReference>
<keyword evidence="2" id="KW-1185">Reference proteome</keyword>